<keyword evidence="1" id="KW-1133">Transmembrane helix</keyword>
<proteinExistence type="predicted"/>
<dbReference type="Pfam" id="PF06170">
    <property type="entry name" value="DUF983"/>
    <property type="match status" value="1"/>
</dbReference>
<comment type="caution">
    <text evidence="2">The sequence shown here is derived from an EMBL/GenBank/DDBJ whole genome shotgun (WGS) entry which is preliminary data.</text>
</comment>
<feature type="transmembrane region" description="Helical" evidence="1">
    <location>
        <begin position="87"/>
        <end position="106"/>
    </location>
</feature>
<evidence type="ECO:0000256" key="1">
    <source>
        <dbReference type="SAM" id="Phobius"/>
    </source>
</evidence>
<organism evidence="2 3">
    <name type="scientific">Parerythrobacter lacustris</name>
    <dbReference type="NCBI Taxonomy" id="2969984"/>
    <lineage>
        <taxon>Bacteria</taxon>
        <taxon>Pseudomonadati</taxon>
        <taxon>Pseudomonadota</taxon>
        <taxon>Alphaproteobacteria</taxon>
        <taxon>Sphingomonadales</taxon>
        <taxon>Erythrobacteraceae</taxon>
        <taxon>Parerythrobacter</taxon>
    </lineage>
</organism>
<evidence type="ECO:0000313" key="3">
    <source>
        <dbReference type="Proteomes" id="UP001206067"/>
    </source>
</evidence>
<keyword evidence="1" id="KW-0812">Transmembrane</keyword>
<dbReference type="EMBL" id="JANKHH010000001">
    <property type="protein sequence ID" value="MCR2832660.1"/>
    <property type="molecule type" value="Genomic_DNA"/>
</dbReference>
<evidence type="ECO:0000313" key="2">
    <source>
        <dbReference type="EMBL" id="MCR2832660.1"/>
    </source>
</evidence>
<dbReference type="RefSeq" id="WP_257594419.1">
    <property type="nucleotide sequence ID" value="NZ_JANKHH010000001.1"/>
</dbReference>
<accession>A0ABT1XLX3</accession>
<sequence>MESNGAPALPASFWFAVLRGLRCRCPRCGEGRLFYRWLKPEAACSACALDLTPQQTDDFPAYLAIFVTGHLMAPLIIMLALDFALSAWQMALIVIPLALVMMLGLLQPAKGAVVAAQWWNGMHGFRRERTGE</sequence>
<keyword evidence="3" id="KW-1185">Reference proteome</keyword>
<gene>
    <name evidence="2" type="ORF">NSO95_01760</name>
</gene>
<keyword evidence="1" id="KW-0472">Membrane</keyword>
<dbReference type="InterPro" id="IPR009325">
    <property type="entry name" value="DUF983"/>
</dbReference>
<name>A0ABT1XLX3_9SPHN</name>
<protein>
    <submittedName>
        <fullName evidence="2">DUF983 domain-containing protein</fullName>
    </submittedName>
</protein>
<feature type="transmembrane region" description="Helical" evidence="1">
    <location>
        <begin position="61"/>
        <end position="81"/>
    </location>
</feature>
<reference evidence="2 3" key="1">
    <citation type="submission" date="2022-08" db="EMBL/GenBank/DDBJ databases">
        <title>Polyphasic taxonomy analysis of Qipengyuania sp.RS5-5.</title>
        <authorList>
            <person name="Xamxidin M."/>
            <person name="Wu M."/>
        </authorList>
    </citation>
    <scope>NUCLEOTIDE SEQUENCE [LARGE SCALE GENOMIC DNA]</scope>
    <source>
        <strain evidence="2 3">RS5-5</strain>
    </source>
</reference>
<dbReference type="Proteomes" id="UP001206067">
    <property type="component" value="Unassembled WGS sequence"/>
</dbReference>